<keyword evidence="8" id="KW-1185">Reference proteome</keyword>
<dbReference type="Proteomes" id="UP000014148">
    <property type="component" value="Unassembled WGS sequence"/>
</dbReference>
<comment type="subcellular location">
    <subcellularLocation>
        <location evidence="1">Cell envelope</location>
    </subcellularLocation>
</comment>
<evidence type="ECO:0000313" key="7">
    <source>
        <dbReference type="Proteomes" id="UP000013783"/>
    </source>
</evidence>
<feature type="compositionally biased region" description="Polar residues" evidence="2">
    <location>
        <begin position="166"/>
        <end position="181"/>
    </location>
</feature>
<dbReference type="Gene3D" id="2.60.40.740">
    <property type="match status" value="2"/>
</dbReference>
<dbReference type="SUPFAM" id="SSF49478">
    <property type="entry name" value="Cna protein B-type domain"/>
    <property type="match status" value="1"/>
</dbReference>
<evidence type="ECO:0000256" key="1">
    <source>
        <dbReference type="ARBA" id="ARBA00004196"/>
    </source>
</evidence>
<dbReference type="Proteomes" id="UP000013783">
    <property type="component" value="Unassembled WGS sequence"/>
</dbReference>
<dbReference type="NCBIfam" id="TIGR04226">
    <property type="entry name" value="RrgB_K2N_iso_D2"/>
    <property type="match status" value="1"/>
</dbReference>
<dbReference type="Gene3D" id="2.60.40.4270">
    <property type="entry name" value="Listeria-Bacteroides repeat domain"/>
    <property type="match status" value="1"/>
</dbReference>
<evidence type="ECO:0000313" key="8">
    <source>
        <dbReference type="Proteomes" id="UP000014148"/>
    </source>
</evidence>
<comment type="caution">
    <text evidence="5">The sequence shown here is derived from an EMBL/GenBank/DDBJ whole genome shotgun (WGS) entry which is preliminary data.</text>
</comment>
<evidence type="ECO:0000259" key="4">
    <source>
        <dbReference type="Pfam" id="PF17802"/>
    </source>
</evidence>
<feature type="compositionally biased region" description="Low complexity" evidence="2">
    <location>
        <begin position="148"/>
        <end position="160"/>
    </location>
</feature>
<reference evidence="5 7" key="1">
    <citation type="submission" date="2013-02" db="EMBL/GenBank/DDBJ databases">
        <title>The Genome Sequence of Enterococcus malodoratus ATCC_43197.</title>
        <authorList>
            <consortium name="The Broad Institute Genome Sequencing Platform"/>
            <consortium name="The Broad Institute Genome Sequencing Center for Infectious Disease"/>
            <person name="Earl A.M."/>
            <person name="Gilmore M.S."/>
            <person name="Lebreton F."/>
            <person name="Walker B."/>
            <person name="Young S.K."/>
            <person name="Zeng Q."/>
            <person name="Gargeya S."/>
            <person name="Fitzgerald M."/>
            <person name="Haas B."/>
            <person name="Abouelleil A."/>
            <person name="Alvarado L."/>
            <person name="Arachchi H.M."/>
            <person name="Berlin A.M."/>
            <person name="Chapman S.B."/>
            <person name="Dewar J."/>
            <person name="Goldberg J."/>
            <person name="Griggs A."/>
            <person name="Gujja S."/>
            <person name="Hansen M."/>
            <person name="Howarth C."/>
            <person name="Imamovic A."/>
            <person name="Larimer J."/>
            <person name="McCowan C."/>
            <person name="Murphy C."/>
            <person name="Neiman D."/>
            <person name="Pearson M."/>
            <person name="Priest M."/>
            <person name="Roberts A."/>
            <person name="Saif S."/>
            <person name="Shea T."/>
            <person name="Sisk P."/>
            <person name="Sykes S."/>
            <person name="Wortman J."/>
            <person name="Nusbaum C."/>
            <person name="Birren B."/>
        </authorList>
    </citation>
    <scope>NUCLEOTIDE SEQUENCE [LARGE SCALE GENOMIC DNA]</scope>
    <source>
        <strain evidence="5 7">ATCC 43197</strain>
    </source>
</reference>
<organism evidence="5 7">
    <name type="scientific">Enterococcus malodoratus ATCC 43197</name>
    <dbReference type="NCBI Taxonomy" id="1158601"/>
    <lineage>
        <taxon>Bacteria</taxon>
        <taxon>Bacillati</taxon>
        <taxon>Bacillota</taxon>
        <taxon>Bacilli</taxon>
        <taxon>Lactobacillales</taxon>
        <taxon>Enterococcaceae</taxon>
        <taxon>Enterococcus</taxon>
    </lineage>
</organism>
<dbReference type="InterPro" id="IPR042229">
    <property type="entry name" value="Listeria/Bacterioides_rpt_sf"/>
</dbReference>
<keyword evidence="3" id="KW-0472">Membrane</keyword>
<dbReference type="EMBL" id="ASWA01000002">
    <property type="protein sequence ID" value="EOT69467.1"/>
    <property type="molecule type" value="Genomic_DNA"/>
</dbReference>
<gene>
    <name evidence="6" type="ORF">I585_00933</name>
    <name evidence="5" type="ORF">UAI_01002</name>
</gene>
<dbReference type="Pfam" id="PF09479">
    <property type="entry name" value="Flg_new"/>
    <property type="match status" value="1"/>
</dbReference>
<accession>R2PCM0</accession>
<keyword evidence="3" id="KW-1133">Transmembrane helix</keyword>
<dbReference type="InterPro" id="IPR041033">
    <property type="entry name" value="SpaA_PFL_dom_1"/>
</dbReference>
<name>R2PCM0_9ENTE</name>
<evidence type="ECO:0000313" key="6">
    <source>
        <dbReference type="EMBL" id="EOT69467.1"/>
    </source>
</evidence>
<dbReference type="Pfam" id="PF17802">
    <property type="entry name" value="SpaA"/>
    <property type="match status" value="1"/>
</dbReference>
<evidence type="ECO:0000256" key="3">
    <source>
        <dbReference type="SAM" id="Phobius"/>
    </source>
</evidence>
<dbReference type="InterPro" id="IPR013378">
    <property type="entry name" value="InlB-like_B-rpt"/>
</dbReference>
<feature type="compositionally biased region" description="Basic and acidic residues" evidence="2">
    <location>
        <begin position="182"/>
        <end position="199"/>
    </location>
</feature>
<dbReference type="GO" id="GO:0030313">
    <property type="term" value="C:cell envelope"/>
    <property type="evidence" value="ECO:0007669"/>
    <property type="project" value="UniProtKB-SubCell"/>
</dbReference>
<feature type="transmembrane region" description="Helical" evidence="3">
    <location>
        <begin position="1496"/>
        <end position="1519"/>
    </location>
</feature>
<sequence length="1526" mass="161656">MKMKRAAGYISKILWVLLLIFPSNLIVYSVETNPDTPSSEKHSITFLNEKGEKLSEVELSNNETLSTEVVPNQNNLEKNPDFWGWYKEDIADNINHAIIARNSEVESGLEVRPLAKEEAKNFGEDFDFKTTISEDLVLKQVFGQENATETSSESGETSLSAVEEVQLSSNETYESNNSVEESASKETSDSKEYEKQPKKENKKTKKDIAPLAAVTGDKIELADGDTLTFTGANSFTATGVSGTQTSSLNTYVEVAANASVTVKVNTGVISTIKYIHGPDSTITFTGDGKLVLDNGFTNDPGSLLDFTSMKTSHSDPNGKTTAGIIVRKAIFDKATLDIKGDSLGALFETMTVRNASSLNFESKANPQDVNAENNIDFEKGKGLYVQGLAKINSGSTVNAEGYHAGIYSLDSIEVDNATLSGVSRTGGSAGGITAHKKLIASGGAQVAGTSSVSGVTPEEYAAGIFTGVALEATGAATKIVGECTTSTGKGSSGIWVRADLTNGNGYLKVNAATVEGLGGSYGIALGEMETTFSHHASYGIIENGAKVKGTHSASIGNAAGFYHGRSTGFTESENYLKITDSTLEADVTGIVEYGQLRSINAIKLHNLIANNATITAKNDSDFNDSIHILNNYTVTDSTVTSSVGGSAVEENLVGGPNTRASLYVADGELIQSGGTFNGVGNIRVYKKNLTLEKAGTMDVKSDKIGVRLLMKDLIINDSNSKIEVVGNLNTDAQVGSSVAGKVSVTAGSLIVEKSKDVGLVATGDIFATAKGTISGACTDDTSIAEDIGGVVSKTGDITADNGDIIGVTVHEYNDSDKVSGATDHAAVHAKASGKKVSSINTGTVSEYYEKQCQTLYKVWKKKYANKGVSISTTDFAKYDWSSRGSSDSNKWSNGSQTNRIVVKADGSAIKAVAIAATEFITASSKTGAISSKHFEKDANSKHDVHFKLALADSADVSLHKKVAKGKTTSKVDFSENIFEKGIAKNDQFTYLIEMPTAATGVVGYDSIDITDTLPSKTALDDTLANSLTVKAGTKTLVITGNDLMDGSTKVGESKYSSSTRKLEVHLNQAGIDLLAPANSTVEIFVTVKATENITKGTTLTNKADISINGDEPVDSNDSKITVIEEPKSITKQVKDKDGTYKDTKTINAGTAQTLDYQVTMSLPDSLAGYDQLVLTDSAPTGTTFTGTATTKVDGIDAGTVVMKDDNSLLRVDLSKAQLTGLAGKDLKIHVQLSVPANYSAKTIKNIASYWINPTVVGNNSPSGTTEPGGVADGSAENIVTVNTAFNVIYDGNGHTGGTVPTDGTSYTVGETVKLKKPGTMARNEFKFIGWNDKQNGTGTNYAYNANTDSFTPASFGMPAKNVTLYAQWEASKDLTILKKDASSKQIMEGVEFTLTKPTDPSFQQIESSNGNGKLTFSDLETGEYELRETKTKSGYQLPYGYWKVKVEIVTGQVKMTFTGEAAKNGAKPPAVEWSSADDAYVIYNSKTYTLPKTGRAFTALKVMVVGLGILAIAFGGYGINRKRRGV</sequence>
<dbReference type="Gene3D" id="2.60.40.10">
    <property type="entry name" value="Immunoglobulins"/>
    <property type="match status" value="1"/>
</dbReference>
<dbReference type="PATRIC" id="fig|1158601.3.peg.972"/>
<feature type="domain" description="SpaA-like prealbumin fold" evidence="4">
    <location>
        <begin position="1373"/>
        <end position="1458"/>
    </location>
</feature>
<feature type="region of interest" description="Disordered" evidence="2">
    <location>
        <begin position="147"/>
        <end position="205"/>
    </location>
</feature>
<evidence type="ECO:0000256" key="2">
    <source>
        <dbReference type="SAM" id="MobiDB-lite"/>
    </source>
</evidence>
<dbReference type="eggNOG" id="COG3210">
    <property type="taxonomic scope" value="Bacteria"/>
</dbReference>
<dbReference type="RefSeq" id="WP_010739873.1">
    <property type="nucleotide sequence ID" value="NZ_KB946249.1"/>
</dbReference>
<proteinExistence type="predicted"/>
<dbReference type="InterPro" id="IPR026466">
    <property type="entry name" value="Fim_isopep_form_D2_dom"/>
</dbReference>
<dbReference type="OrthoDB" id="2056845at2"/>
<evidence type="ECO:0000313" key="5">
    <source>
        <dbReference type="EMBL" id="EOH80958.1"/>
    </source>
</evidence>
<reference evidence="6 8" key="2">
    <citation type="submission" date="2013-03" db="EMBL/GenBank/DDBJ databases">
        <title>The Genome Sequence of Enterococcus malodoratus ATCC_43197 (PacBio/Illumina hybrid assembly).</title>
        <authorList>
            <consortium name="The Broad Institute Genomics Platform"/>
            <consortium name="The Broad Institute Genome Sequencing Center for Infectious Disease"/>
            <person name="Earl A."/>
            <person name="Russ C."/>
            <person name="Gilmore M."/>
            <person name="Surin D."/>
            <person name="Walker B."/>
            <person name="Young S."/>
            <person name="Zeng Q."/>
            <person name="Gargeya S."/>
            <person name="Fitzgerald M."/>
            <person name="Haas B."/>
            <person name="Abouelleil A."/>
            <person name="Allen A.W."/>
            <person name="Alvarado L."/>
            <person name="Arachchi H.M."/>
            <person name="Berlin A.M."/>
            <person name="Chapman S.B."/>
            <person name="Gainer-Dewar J."/>
            <person name="Goldberg J."/>
            <person name="Griggs A."/>
            <person name="Gujja S."/>
            <person name="Hansen M."/>
            <person name="Howarth C."/>
            <person name="Imamovic A."/>
            <person name="Ireland A."/>
            <person name="Larimer J."/>
            <person name="McCowan C."/>
            <person name="Murphy C."/>
            <person name="Pearson M."/>
            <person name="Poon T.W."/>
            <person name="Priest M."/>
            <person name="Roberts A."/>
            <person name="Saif S."/>
            <person name="Shea T."/>
            <person name="Sisk P."/>
            <person name="Sykes S."/>
            <person name="Wortman J."/>
            <person name="Nusbaum C."/>
            <person name="Birren B."/>
        </authorList>
    </citation>
    <scope>NUCLEOTIDE SEQUENCE [LARGE SCALE GENOMIC DNA]</scope>
    <source>
        <strain evidence="6 8">ATCC 43197</strain>
    </source>
</reference>
<dbReference type="InterPro" id="IPR013783">
    <property type="entry name" value="Ig-like_fold"/>
</dbReference>
<dbReference type="STRING" id="71451.RV07_GL002960"/>
<dbReference type="EMBL" id="AJAK01000007">
    <property type="protein sequence ID" value="EOH80958.1"/>
    <property type="molecule type" value="Genomic_DNA"/>
</dbReference>
<protein>
    <submittedName>
        <fullName evidence="5">Fimbrial isopeptide formation D2 domain-containing protein</fullName>
    </submittedName>
</protein>
<keyword evidence="3" id="KW-0812">Transmembrane</keyword>